<comment type="caution">
    <text evidence="2">The sequence shown here is derived from an EMBL/GenBank/DDBJ whole genome shotgun (WGS) entry which is preliminary data.</text>
</comment>
<organism evidence="2 3">
    <name type="scientific">Caerostris extrusa</name>
    <name type="common">Bark spider</name>
    <name type="synonym">Caerostris bankana</name>
    <dbReference type="NCBI Taxonomy" id="172846"/>
    <lineage>
        <taxon>Eukaryota</taxon>
        <taxon>Metazoa</taxon>
        <taxon>Ecdysozoa</taxon>
        <taxon>Arthropoda</taxon>
        <taxon>Chelicerata</taxon>
        <taxon>Arachnida</taxon>
        <taxon>Araneae</taxon>
        <taxon>Araneomorphae</taxon>
        <taxon>Entelegynae</taxon>
        <taxon>Araneoidea</taxon>
        <taxon>Araneidae</taxon>
        <taxon>Caerostris</taxon>
    </lineage>
</organism>
<keyword evidence="1" id="KW-0812">Transmembrane</keyword>
<dbReference type="EMBL" id="BPLR01019757">
    <property type="protein sequence ID" value="GIX71467.1"/>
    <property type="molecule type" value="Genomic_DNA"/>
</dbReference>
<name>A0AAV4MG74_CAEEX</name>
<dbReference type="AlphaFoldDB" id="A0AAV4MG74"/>
<accession>A0AAV4MG74</accession>
<feature type="transmembrane region" description="Helical" evidence="1">
    <location>
        <begin position="138"/>
        <end position="158"/>
    </location>
</feature>
<keyword evidence="3" id="KW-1185">Reference proteome</keyword>
<evidence type="ECO:0000313" key="3">
    <source>
        <dbReference type="Proteomes" id="UP001054945"/>
    </source>
</evidence>
<evidence type="ECO:0000313" key="2">
    <source>
        <dbReference type="EMBL" id="GIX71467.1"/>
    </source>
</evidence>
<reference evidence="2 3" key="1">
    <citation type="submission" date="2021-06" db="EMBL/GenBank/DDBJ databases">
        <title>Caerostris extrusa draft genome.</title>
        <authorList>
            <person name="Kono N."/>
            <person name="Arakawa K."/>
        </authorList>
    </citation>
    <scope>NUCLEOTIDE SEQUENCE [LARGE SCALE GENOMIC DNA]</scope>
</reference>
<protein>
    <submittedName>
        <fullName evidence="2">Uncharacterized protein</fullName>
    </submittedName>
</protein>
<evidence type="ECO:0000256" key="1">
    <source>
        <dbReference type="SAM" id="Phobius"/>
    </source>
</evidence>
<keyword evidence="1" id="KW-1133">Transmembrane helix</keyword>
<gene>
    <name evidence="2" type="ORF">CEXT_39701</name>
</gene>
<sequence length="168" mass="19158">MAKETLLEEMLAGKQSGGRLNDQKLFVLALLTKHIVDLGWDWPSSWYSKVKSSRVLLSFALRFHMSHPEDLQKFATKLCIFTERSHSRSKGPERPELLKCGRSDDCATNLLVQRVMSPNATITSSVHLYDNARSYVEAFIYGVLSLMILLLVILHTNLTQGYINHFNF</sequence>
<keyword evidence="1" id="KW-0472">Membrane</keyword>
<proteinExistence type="predicted"/>
<dbReference type="Proteomes" id="UP001054945">
    <property type="component" value="Unassembled WGS sequence"/>
</dbReference>